<feature type="compositionally biased region" description="Polar residues" evidence="1">
    <location>
        <begin position="209"/>
        <end position="226"/>
    </location>
</feature>
<proteinExistence type="predicted"/>
<feature type="region of interest" description="Disordered" evidence="1">
    <location>
        <begin position="209"/>
        <end position="230"/>
    </location>
</feature>
<feature type="region of interest" description="Disordered" evidence="1">
    <location>
        <begin position="112"/>
        <end position="168"/>
    </location>
</feature>
<feature type="compositionally biased region" description="Low complexity" evidence="1">
    <location>
        <begin position="143"/>
        <end position="155"/>
    </location>
</feature>
<reference evidence="2" key="1">
    <citation type="submission" date="2022-02" db="EMBL/GenBank/DDBJ databases">
        <authorList>
            <person name="King R."/>
        </authorList>
    </citation>
    <scope>NUCLEOTIDE SEQUENCE</scope>
</reference>
<dbReference type="AlphaFoldDB" id="A0A9P0IBD8"/>
<dbReference type="Proteomes" id="UP001153321">
    <property type="component" value="Chromosome 3"/>
</dbReference>
<dbReference type="EMBL" id="LR824534">
    <property type="protein sequence ID" value="CAH1643808.1"/>
    <property type="molecule type" value="Genomic_DNA"/>
</dbReference>
<protein>
    <submittedName>
        <fullName evidence="2">Uncharacterized protein</fullName>
    </submittedName>
</protein>
<accession>A0A9P0IBD8</accession>
<name>A0A9P0IBD8_SPOLI</name>
<organism evidence="2 3">
    <name type="scientific">Spodoptera littoralis</name>
    <name type="common">Egyptian cotton leafworm</name>
    <dbReference type="NCBI Taxonomy" id="7109"/>
    <lineage>
        <taxon>Eukaryota</taxon>
        <taxon>Metazoa</taxon>
        <taxon>Ecdysozoa</taxon>
        <taxon>Arthropoda</taxon>
        <taxon>Hexapoda</taxon>
        <taxon>Insecta</taxon>
        <taxon>Pterygota</taxon>
        <taxon>Neoptera</taxon>
        <taxon>Endopterygota</taxon>
        <taxon>Lepidoptera</taxon>
        <taxon>Glossata</taxon>
        <taxon>Ditrysia</taxon>
        <taxon>Noctuoidea</taxon>
        <taxon>Noctuidae</taxon>
        <taxon>Amphipyrinae</taxon>
        <taxon>Spodoptera</taxon>
    </lineage>
</organism>
<evidence type="ECO:0000313" key="3">
    <source>
        <dbReference type="Proteomes" id="UP001153321"/>
    </source>
</evidence>
<keyword evidence="3" id="KW-1185">Reference proteome</keyword>
<sequence length="286" mass="31218">MDGMSAREQGGVRSSVVERDAFASAQPARVPSLGTLSVVAVPAAMLTVHGDTGIGTALNGYQISFRNVTETQVQFEPNFQQHRTERFMNMISDLQMTGAELRTKRESYLNQRRSVAQLQQAERASSGAQQAVNHGAAPPRPPAASRSQHAPRSPATVSGRAPGPQLAKRHSRLVEVRLTATAGQPTPSKLVLRRSIKLQAENLKCQGRNNHCVTSPTTSNKLTNKRSGGERRELATRKFVGVTSGERRAASCELRVAINQQARPPLPIARHPPHRPHILFLFLQVI</sequence>
<evidence type="ECO:0000256" key="1">
    <source>
        <dbReference type="SAM" id="MobiDB-lite"/>
    </source>
</evidence>
<feature type="compositionally biased region" description="Polar residues" evidence="1">
    <location>
        <begin position="112"/>
        <end position="132"/>
    </location>
</feature>
<gene>
    <name evidence="2" type="ORF">SPLIT_LOCUS9162</name>
</gene>
<evidence type="ECO:0000313" key="2">
    <source>
        <dbReference type="EMBL" id="CAH1643808.1"/>
    </source>
</evidence>